<protein>
    <submittedName>
        <fullName evidence="2">Uncharacterized protein</fullName>
    </submittedName>
</protein>
<dbReference type="AlphaFoldDB" id="A0A1Z4JMG2"/>
<keyword evidence="3" id="KW-1185">Reference proteome</keyword>
<keyword evidence="1" id="KW-0812">Transmembrane</keyword>
<evidence type="ECO:0000313" key="2">
    <source>
        <dbReference type="EMBL" id="BAY57886.1"/>
    </source>
</evidence>
<organism evidence="2 3">
    <name type="scientific">Leptolyngbya boryana NIES-2135</name>
    <dbReference type="NCBI Taxonomy" id="1973484"/>
    <lineage>
        <taxon>Bacteria</taxon>
        <taxon>Bacillati</taxon>
        <taxon>Cyanobacteriota</taxon>
        <taxon>Cyanophyceae</taxon>
        <taxon>Leptolyngbyales</taxon>
        <taxon>Leptolyngbyaceae</taxon>
        <taxon>Leptolyngbya group</taxon>
        <taxon>Leptolyngbya</taxon>
    </lineage>
</organism>
<keyword evidence="1" id="KW-1133">Transmembrane helix</keyword>
<dbReference type="EMBL" id="AP018203">
    <property type="protein sequence ID" value="BAY57886.1"/>
    <property type="molecule type" value="Genomic_DNA"/>
</dbReference>
<gene>
    <name evidence="2" type="ORF">NIES2135_47570</name>
</gene>
<keyword evidence="1" id="KW-0472">Membrane</keyword>
<evidence type="ECO:0000256" key="1">
    <source>
        <dbReference type="SAM" id="Phobius"/>
    </source>
</evidence>
<evidence type="ECO:0000313" key="3">
    <source>
        <dbReference type="Proteomes" id="UP000217895"/>
    </source>
</evidence>
<sequence>MPRLIGKRSNPTPAIALIAILAAAVAVSLEYFGYINLVPGFGRTTPSPMISQMEEPSEI</sequence>
<reference evidence="2 3" key="1">
    <citation type="submission" date="2017-06" db="EMBL/GenBank/DDBJ databases">
        <title>Genome sequencing of cyanobaciteial culture collection at National Institute for Environmental Studies (NIES).</title>
        <authorList>
            <person name="Hirose Y."/>
            <person name="Shimura Y."/>
            <person name="Fujisawa T."/>
            <person name="Nakamura Y."/>
            <person name="Kawachi M."/>
        </authorList>
    </citation>
    <scope>NUCLEOTIDE SEQUENCE [LARGE SCALE GENOMIC DNA]</scope>
    <source>
        <strain evidence="2 3">NIES-2135</strain>
    </source>
</reference>
<feature type="transmembrane region" description="Helical" evidence="1">
    <location>
        <begin position="12"/>
        <end position="34"/>
    </location>
</feature>
<proteinExistence type="predicted"/>
<accession>A0A1Z4JMG2</accession>
<name>A0A1Z4JMG2_LEPBY</name>
<dbReference type="Proteomes" id="UP000217895">
    <property type="component" value="Chromosome"/>
</dbReference>